<keyword evidence="4 9" id="KW-0863">Zinc-finger</keyword>
<evidence type="ECO:0000256" key="6">
    <source>
        <dbReference type="ARBA" id="ARBA00023015"/>
    </source>
</evidence>
<keyword evidence="6" id="KW-0805">Transcription regulation</keyword>
<proteinExistence type="predicted"/>
<keyword evidence="7" id="KW-0804">Transcription</keyword>
<dbReference type="AlphaFoldDB" id="A0A7I8VWI1"/>
<evidence type="ECO:0000256" key="2">
    <source>
        <dbReference type="ARBA" id="ARBA00022723"/>
    </source>
</evidence>
<evidence type="ECO:0000256" key="7">
    <source>
        <dbReference type="ARBA" id="ARBA00023163"/>
    </source>
</evidence>
<evidence type="ECO:0000256" key="4">
    <source>
        <dbReference type="ARBA" id="ARBA00022771"/>
    </source>
</evidence>
<keyword evidence="5" id="KW-0862">Zinc</keyword>
<evidence type="ECO:0000313" key="12">
    <source>
        <dbReference type="EMBL" id="CAD5120697.1"/>
    </source>
</evidence>
<dbReference type="OrthoDB" id="6155529at2759"/>
<dbReference type="EMBL" id="CAJFCJ010000013">
    <property type="protein sequence ID" value="CAD5120697.1"/>
    <property type="molecule type" value="Genomic_DNA"/>
</dbReference>
<dbReference type="PROSITE" id="PS50157">
    <property type="entry name" value="ZINC_FINGER_C2H2_2"/>
    <property type="match status" value="2"/>
</dbReference>
<dbReference type="SUPFAM" id="SSF57667">
    <property type="entry name" value="beta-beta-alpha zinc fingers"/>
    <property type="match status" value="1"/>
</dbReference>
<name>A0A7I8VWI1_9ANNE</name>
<feature type="region of interest" description="Disordered" evidence="10">
    <location>
        <begin position="74"/>
        <end position="93"/>
    </location>
</feature>
<evidence type="ECO:0000256" key="3">
    <source>
        <dbReference type="ARBA" id="ARBA00022737"/>
    </source>
</evidence>
<evidence type="ECO:0000256" key="1">
    <source>
        <dbReference type="ARBA" id="ARBA00004123"/>
    </source>
</evidence>
<feature type="domain" description="C2H2-type" evidence="11">
    <location>
        <begin position="186"/>
        <end position="213"/>
    </location>
</feature>
<dbReference type="InterPro" id="IPR050636">
    <property type="entry name" value="C2H2-ZF_domain-containing"/>
</dbReference>
<comment type="subcellular location">
    <subcellularLocation>
        <location evidence="1">Nucleus</location>
    </subcellularLocation>
</comment>
<dbReference type="InterPro" id="IPR013087">
    <property type="entry name" value="Znf_C2H2_type"/>
</dbReference>
<keyword evidence="3" id="KW-0677">Repeat</keyword>
<dbReference type="Gene3D" id="3.30.160.60">
    <property type="entry name" value="Classic Zinc Finger"/>
    <property type="match status" value="1"/>
</dbReference>
<keyword evidence="13" id="KW-1185">Reference proteome</keyword>
<dbReference type="SMART" id="SM00355">
    <property type="entry name" value="ZnF_C2H2"/>
    <property type="match status" value="3"/>
</dbReference>
<dbReference type="GO" id="GO:0005634">
    <property type="term" value="C:nucleus"/>
    <property type="evidence" value="ECO:0007669"/>
    <property type="project" value="UniProtKB-SubCell"/>
</dbReference>
<dbReference type="PANTHER" id="PTHR47772:SF13">
    <property type="entry name" value="GASTRULA ZINC FINGER PROTEIN XLCGF49.1-LIKE-RELATED"/>
    <property type="match status" value="1"/>
</dbReference>
<accession>A0A7I8VWI1</accession>
<evidence type="ECO:0000259" key="11">
    <source>
        <dbReference type="PROSITE" id="PS50157"/>
    </source>
</evidence>
<gene>
    <name evidence="12" type="ORF">DGYR_LOCUS8753</name>
</gene>
<dbReference type="InterPro" id="IPR036236">
    <property type="entry name" value="Znf_C2H2_sf"/>
</dbReference>
<feature type="domain" description="C2H2-type" evidence="11">
    <location>
        <begin position="237"/>
        <end position="266"/>
    </location>
</feature>
<evidence type="ECO:0000313" key="13">
    <source>
        <dbReference type="Proteomes" id="UP000549394"/>
    </source>
</evidence>
<comment type="caution">
    <text evidence="12">The sequence shown here is derived from an EMBL/GenBank/DDBJ whole genome shotgun (WGS) entry which is preliminary data.</text>
</comment>
<evidence type="ECO:0000256" key="10">
    <source>
        <dbReference type="SAM" id="MobiDB-lite"/>
    </source>
</evidence>
<reference evidence="12 13" key="1">
    <citation type="submission" date="2020-08" db="EMBL/GenBank/DDBJ databases">
        <authorList>
            <person name="Hejnol A."/>
        </authorList>
    </citation>
    <scope>NUCLEOTIDE SEQUENCE [LARGE SCALE GENOMIC DNA]</scope>
</reference>
<evidence type="ECO:0000256" key="8">
    <source>
        <dbReference type="ARBA" id="ARBA00023242"/>
    </source>
</evidence>
<dbReference type="GO" id="GO:0008270">
    <property type="term" value="F:zinc ion binding"/>
    <property type="evidence" value="ECO:0007669"/>
    <property type="project" value="UniProtKB-KW"/>
</dbReference>
<sequence length="336" mass="39090">MTDFDACRFDFRLVAGGELQPSKRKKASRPKCDEDILLEHWNYNEEKRQSPITDEVETKKRKLDSIASRLWKSKLKKKKKKKEEEEVDGEFKPISNGKMTDGFMFHMKMPSKQRKLTRNDSKKEGDEDDLKIYMLSPENFESSSESELMDLPTQVPLSYRFDADTREEGAEEMEEDSDDIDDDDKYVCSICGSVQPSEWRLLLHTRAHQGLHSKLAKLSERRSKGQVRRRPPERNVTKCDYEGCNLKFENTRQLKLHQWWHMGYKPLACSLCDYVCSQRNSMNWHMKNKHGLDKVLTAHKRTAYVGADGVLVSAKTTFAPPAVESVLDLRTRKEES</sequence>
<evidence type="ECO:0000256" key="5">
    <source>
        <dbReference type="ARBA" id="ARBA00022833"/>
    </source>
</evidence>
<dbReference type="PROSITE" id="PS00028">
    <property type="entry name" value="ZINC_FINGER_C2H2_1"/>
    <property type="match status" value="2"/>
</dbReference>
<protein>
    <recommendedName>
        <fullName evidence="11">C2H2-type domain-containing protein</fullName>
    </recommendedName>
</protein>
<evidence type="ECO:0000256" key="9">
    <source>
        <dbReference type="PROSITE-ProRule" id="PRU00042"/>
    </source>
</evidence>
<dbReference type="Proteomes" id="UP000549394">
    <property type="component" value="Unassembled WGS sequence"/>
</dbReference>
<dbReference type="PANTHER" id="PTHR47772">
    <property type="entry name" value="ZINC FINGER PROTEIN 200"/>
    <property type="match status" value="1"/>
</dbReference>
<keyword evidence="2" id="KW-0479">Metal-binding</keyword>
<organism evidence="12 13">
    <name type="scientific">Dimorphilus gyrociliatus</name>
    <dbReference type="NCBI Taxonomy" id="2664684"/>
    <lineage>
        <taxon>Eukaryota</taxon>
        <taxon>Metazoa</taxon>
        <taxon>Spiralia</taxon>
        <taxon>Lophotrochozoa</taxon>
        <taxon>Annelida</taxon>
        <taxon>Polychaeta</taxon>
        <taxon>Polychaeta incertae sedis</taxon>
        <taxon>Dinophilidae</taxon>
        <taxon>Dimorphilus</taxon>
    </lineage>
</organism>
<keyword evidence="8" id="KW-0539">Nucleus</keyword>